<dbReference type="Proteomes" id="UP000460257">
    <property type="component" value="Unassembled WGS sequence"/>
</dbReference>
<dbReference type="GO" id="GO:0071111">
    <property type="term" value="F:cyclic-guanylate-specific phosphodiesterase activity"/>
    <property type="evidence" value="ECO:0007669"/>
    <property type="project" value="InterPro"/>
</dbReference>
<accession>A0A6N7IXC0</accession>
<evidence type="ECO:0000313" key="4">
    <source>
        <dbReference type="Proteomes" id="UP000460257"/>
    </source>
</evidence>
<protein>
    <submittedName>
        <fullName evidence="3">EAL domain-containing protein</fullName>
    </submittedName>
</protein>
<name>A0A6N7IXC0_9FIRM</name>
<sequence>MIFFWEVGYMYKWSFDFEVISLLMTVLLLIDIKASKLLPSKSTRLFLHTIGTQIALIASDFIASLLDNYAKGKFIGFQIFINTVYFALIFFFMASLHIFLRFFSFEKRRLFFKLKPYDFIPCAIANVFLIANLFTNVVFKIDSAGFFRGRLYYYIIYPYMIVELAICAITIARGRNYIIGKVRAGIYLSLAMITCVSAYQVYFKPGRLIMNLGFSSGLVIMYVVFVSTEDNKETKTSTFNPNGFYKYMRERIMSGSPFKVFFIKIQNYSSVLATYGRENTDELLRQIGVDLKKKEQRTFYLHAGLFAIVPENQSYYMIDEVLVNDVTSKERSLDDAQVDLSYRIVTCDESARFYSPQEMLESVSDAVDDPKCDKPQFSPISSDDIAKTIRKSEFYKSIFNALENGGVRVYYQPIFDNSLGRISSAEALVRIYDKKLGLIFPDQFIPLFEKNGAILKMGLIVFAKVCSFIRDNDMAALGLN</sequence>
<evidence type="ECO:0000259" key="2">
    <source>
        <dbReference type="PROSITE" id="PS50883"/>
    </source>
</evidence>
<dbReference type="Pfam" id="PF00563">
    <property type="entry name" value="EAL"/>
    <property type="match status" value="1"/>
</dbReference>
<feature type="transmembrane region" description="Helical" evidence="1">
    <location>
        <begin position="119"/>
        <end position="139"/>
    </location>
</feature>
<proteinExistence type="predicted"/>
<feature type="transmembrane region" description="Helical" evidence="1">
    <location>
        <begin position="208"/>
        <end position="226"/>
    </location>
</feature>
<evidence type="ECO:0000256" key="1">
    <source>
        <dbReference type="SAM" id="Phobius"/>
    </source>
</evidence>
<evidence type="ECO:0000313" key="3">
    <source>
        <dbReference type="EMBL" id="MQN00974.1"/>
    </source>
</evidence>
<keyword evidence="1" id="KW-0812">Transmembrane</keyword>
<feature type="transmembrane region" description="Helical" evidence="1">
    <location>
        <begin position="184"/>
        <end position="202"/>
    </location>
</feature>
<dbReference type="SUPFAM" id="SSF141868">
    <property type="entry name" value="EAL domain-like"/>
    <property type="match status" value="1"/>
</dbReference>
<keyword evidence="4" id="KW-1185">Reference proteome</keyword>
<gene>
    <name evidence="3" type="ORF">FRC54_03135</name>
</gene>
<feature type="transmembrane region" description="Helical" evidence="1">
    <location>
        <begin position="13"/>
        <end position="32"/>
    </location>
</feature>
<dbReference type="InterPro" id="IPR050706">
    <property type="entry name" value="Cyclic-di-GMP_PDE-like"/>
</dbReference>
<dbReference type="EMBL" id="VOGC01000002">
    <property type="protein sequence ID" value="MQN00974.1"/>
    <property type="molecule type" value="Genomic_DNA"/>
</dbReference>
<keyword evidence="1" id="KW-0472">Membrane</keyword>
<dbReference type="AlphaFoldDB" id="A0A6N7IXC0"/>
<reference evidence="3" key="1">
    <citation type="journal article" date="2020" name="Appl. Environ. Microbiol.">
        <title>Medium-Chain Fatty Acid Synthesis by 'Candidatus Weimeria bifida' gen. nov., sp. nov., and 'Candidatus Pseudoramibacter fermentans' sp. nov.</title>
        <authorList>
            <person name="Scarborough M.J."/>
            <person name="Myers K.S."/>
            <person name="Donohue T.J."/>
            <person name="Noguera D.R."/>
        </authorList>
    </citation>
    <scope>NUCLEOTIDE SEQUENCE</scope>
    <source>
        <strain evidence="3">LCO1.1</strain>
    </source>
</reference>
<dbReference type="PANTHER" id="PTHR33121:SF71">
    <property type="entry name" value="OXYGEN SENSOR PROTEIN DOSP"/>
    <property type="match status" value="1"/>
</dbReference>
<feature type="transmembrane region" description="Helical" evidence="1">
    <location>
        <begin position="151"/>
        <end position="172"/>
    </location>
</feature>
<dbReference type="PANTHER" id="PTHR33121">
    <property type="entry name" value="CYCLIC DI-GMP PHOSPHODIESTERASE PDEF"/>
    <property type="match status" value="1"/>
</dbReference>
<dbReference type="InterPro" id="IPR035919">
    <property type="entry name" value="EAL_sf"/>
</dbReference>
<keyword evidence="1" id="KW-1133">Transmembrane helix</keyword>
<dbReference type="Gene3D" id="3.20.20.450">
    <property type="entry name" value="EAL domain"/>
    <property type="match status" value="1"/>
</dbReference>
<feature type="domain" description="EAL" evidence="2">
    <location>
        <begin position="391"/>
        <end position="480"/>
    </location>
</feature>
<dbReference type="InterPro" id="IPR001633">
    <property type="entry name" value="EAL_dom"/>
</dbReference>
<dbReference type="PROSITE" id="PS50883">
    <property type="entry name" value="EAL"/>
    <property type="match status" value="1"/>
</dbReference>
<organism evidence="3 4">
    <name type="scientific">Candidatus Weimeria bifida</name>
    <dbReference type="NCBI Taxonomy" id="2599074"/>
    <lineage>
        <taxon>Bacteria</taxon>
        <taxon>Bacillati</taxon>
        <taxon>Bacillota</taxon>
        <taxon>Clostridia</taxon>
        <taxon>Lachnospirales</taxon>
        <taxon>Lachnospiraceae</taxon>
        <taxon>Candidatus Weimeria</taxon>
    </lineage>
</organism>
<feature type="transmembrane region" description="Helical" evidence="1">
    <location>
        <begin position="44"/>
        <end position="63"/>
    </location>
</feature>
<comment type="caution">
    <text evidence="3">The sequence shown here is derived from an EMBL/GenBank/DDBJ whole genome shotgun (WGS) entry which is preliminary data.</text>
</comment>
<feature type="transmembrane region" description="Helical" evidence="1">
    <location>
        <begin position="75"/>
        <end position="99"/>
    </location>
</feature>